<organism evidence="18 19">
    <name type="scientific">Hypsibius exemplaris</name>
    <name type="common">Freshwater tardigrade</name>
    <dbReference type="NCBI Taxonomy" id="2072580"/>
    <lineage>
        <taxon>Eukaryota</taxon>
        <taxon>Metazoa</taxon>
        <taxon>Ecdysozoa</taxon>
        <taxon>Tardigrada</taxon>
        <taxon>Eutardigrada</taxon>
        <taxon>Parachela</taxon>
        <taxon>Hypsibioidea</taxon>
        <taxon>Hypsibiidae</taxon>
        <taxon>Hypsibius</taxon>
    </lineage>
</organism>
<dbReference type="GO" id="GO:0035556">
    <property type="term" value="P:intracellular signal transduction"/>
    <property type="evidence" value="ECO:0007669"/>
    <property type="project" value="TreeGrafter"/>
</dbReference>
<evidence type="ECO:0000259" key="17">
    <source>
        <dbReference type="PROSITE" id="PS50011"/>
    </source>
</evidence>
<evidence type="ECO:0000256" key="10">
    <source>
        <dbReference type="ARBA" id="ARBA00022840"/>
    </source>
</evidence>
<proteinExistence type="inferred from homology"/>
<feature type="compositionally biased region" description="Basic and acidic residues" evidence="16">
    <location>
        <begin position="53"/>
        <end position="66"/>
    </location>
</feature>
<keyword evidence="5" id="KW-0723">Serine/threonine-protein kinase</keyword>
<evidence type="ECO:0000256" key="2">
    <source>
        <dbReference type="ARBA" id="ARBA00001946"/>
    </source>
</evidence>
<dbReference type="AlphaFoldDB" id="A0A1W0WC73"/>
<evidence type="ECO:0000256" key="16">
    <source>
        <dbReference type="SAM" id="MobiDB-lite"/>
    </source>
</evidence>
<comment type="cofactor">
    <cofactor evidence="1">
        <name>Mn(2+)</name>
        <dbReference type="ChEBI" id="CHEBI:29035"/>
    </cofactor>
</comment>
<dbReference type="Gene3D" id="3.30.200.20">
    <property type="entry name" value="Phosphorylase Kinase, domain 1"/>
    <property type="match status" value="1"/>
</dbReference>
<keyword evidence="7" id="KW-0479">Metal-binding</keyword>
<evidence type="ECO:0000256" key="15">
    <source>
        <dbReference type="PROSITE-ProRule" id="PRU10141"/>
    </source>
</evidence>
<feature type="compositionally biased region" description="Basic residues" evidence="16">
    <location>
        <begin position="527"/>
        <end position="539"/>
    </location>
</feature>
<evidence type="ECO:0000256" key="9">
    <source>
        <dbReference type="ARBA" id="ARBA00022777"/>
    </source>
</evidence>
<dbReference type="PROSITE" id="PS00108">
    <property type="entry name" value="PROTEIN_KINASE_ST"/>
    <property type="match status" value="1"/>
</dbReference>
<dbReference type="SMART" id="SM00220">
    <property type="entry name" value="S_TKc"/>
    <property type="match status" value="1"/>
</dbReference>
<reference evidence="19" key="1">
    <citation type="submission" date="2017-01" db="EMBL/GenBank/DDBJ databases">
        <title>Comparative genomics of anhydrobiosis in the tardigrade Hypsibius dujardini.</title>
        <authorList>
            <person name="Yoshida Y."/>
            <person name="Koutsovoulos G."/>
            <person name="Laetsch D."/>
            <person name="Stevens L."/>
            <person name="Kumar S."/>
            <person name="Horikawa D."/>
            <person name="Ishino K."/>
            <person name="Komine S."/>
            <person name="Tomita M."/>
            <person name="Blaxter M."/>
            <person name="Arakawa K."/>
        </authorList>
    </citation>
    <scope>NUCLEOTIDE SEQUENCE [LARGE SCALE GENOMIC DNA]</scope>
    <source>
        <strain evidence="19">Z151</strain>
    </source>
</reference>
<evidence type="ECO:0000256" key="3">
    <source>
        <dbReference type="ARBA" id="ARBA00009985"/>
    </source>
</evidence>
<dbReference type="GO" id="GO:0005524">
    <property type="term" value="F:ATP binding"/>
    <property type="evidence" value="ECO:0007669"/>
    <property type="project" value="UniProtKB-UniRule"/>
</dbReference>
<evidence type="ECO:0000256" key="14">
    <source>
        <dbReference type="ARBA" id="ARBA00048679"/>
    </source>
</evidence>
<accession>A0A1W0WC73</accession>
<feature type="domain" description="Protein kinase" evidence="17">
    <location>
        <begin position="202"/>
        <end position="467"/>
    </location>
</feature>
<evidence type="ECO:0000256" key="12">
    <source>
        <dbReference type="ARBA" id="ARBA00023211"/>
    </source>
</evidence>
<dbReference type="InterPro" id="IPR008271">
    <property type="entry name" value="Ser/Thr_kinase_AS"/>
</dbReference>
<keyword evidence="10 15" id="KW-0067">ATP-binding</keyword>
<dbReference type="InterPro" id="IPR011009">
    <property type="entry name" value="Kinase-like_dom_sf"/>
</dbReference>
<dbReference type="GO" id="GO:0004674">
    <property type="term" value="F:protein serine/threonine kinase activity"/>
    <property type="evidence" value="ECO:0007669"/>
    <property type="project" value="UniProtKB-KW"/>
</dbReference>
<evidence type="ECO:0000256" key="8">
    <source>
        <dbReference type="ARBA" id="ARBA00022741"/>
    </source>
</evidence>
<evidence type="ECO:0000256" key="6">
    <source>
        <dbReference type="ARBA" id="ARBA00022679"/>
    </source>
</evidence>
<keyword evidence="6" id="KW-0808">Transferase</keyword>
<feature type="region of interest" description="Disordered" evidence="16">
    <location>
        <begin position="30"/>
        <end position="69"/>
    </location>
</feature>
<dbReference type="EMBL" id="MTYJ01000136">
    <property type="protein sequence ID" value="OQV12825.1"/>
    <property type="molecule type" value="Genomic_DNA"/>
</dbReference>
<evidence type="ECO:0000256" key="4">
    <source>
        <dbReference type="ARBA" id="ARBA00012513"/>
    </source>
</evidence>
<comment type="caution">
    <text evidence="18">The sequence shown here is derived from an EMBL/GenBank/DDBJ whole genome shotgun (WGS) entry which is preliminary data.</text>
</comment>
<evidence type="ECO:0000256" key="13">
    <source>
        <dbReference type="ARBA" id="ARBA00047899"/>
    </source>
</evidence>
<evidence type="ECO:0000256" key="7">
    <source>
        <dbReference type="ARBA" id="ARBA00022723"/>
    </source>
</evidence>
<dbReference type="Pfam" id="PF00069">
    <property type="entry name" value="Pkinase"/>
    <property type="match status" value="1"/>
</dbReference>
<feature type="compositionally biased region" description="Polar residues" evidence="16">
    <location>
        <begin position="40"/>
        <end position="52"/>
    </location>
</feature>
<comment type="similarity">
    <text evidence="3">Belongs to the protein kinase superfamily. CAMK Ser/Thr protein kinase family. LKB1 subfamily.</text>
</comment>
<dbReference type="PANTHER" id="PTHR24346">
    <property type="entry name" value="MAP/MICROTUBULE AFFINITY-REGULATING KINASE"/>
    <property type="match status" value="1"/>
</dbReference>
<dbReference type="InterPro" id="IPR000719">
    <property type="entry name" value="Prot_kinase_dom"/>
</dbReference>
<evidence type="ECO:0000313" key="18">
    <source>
        <dbReference type="EMBL" id="OQV12825.1"/>
    </source>
</evidence>
<keyword evidence="9 18" id="KW-0418">Kinase</keyword>
<dbReference type="FunFam" id="1.10.510.10:FF:000571">
    <property type="entry name" value="Maternal embryonic leucine zipper kinase"/>
    <property type="match status" value="1"/>
</dbReference>
<gene>
    <name evidence="18" type="ORF">BV898_12954</name>
</gene>
<protein>
    <recommendedName>
        <fullName evidence="4">non-specific serine/threonine protein kinase</fullName>
        <ecNumber evidence="4">2.7.11.1</ecNumber>
    </recommendedName>
</protein>
<dbReference type="GO" id="GO:0005737">
    <property type="term" value="C:cytoplasm"/>
    <property type="evidence" value="ECO:0007669"/>
    <property type="project" value="TreeGrafter"/>
</dbReference>
<keyword evidence="12" id="KW-0464">Manganese</keyword>
<sequence>MPATSSPDCMAVCIPADQNETFTVTEDLLEGEDEEKGVSETDSLIPSSSGKINKNDFHGDGGDSHHGKLSLTNGVGVGGALLPPIPEADDGSLEFFDEETGGYELHHERSPSEEEPRNYLPPRRYLPEEEDFVLPAYARSVDENYGSHTDTAQLFRELLQISPTEHVAFSNGTDSHQYLFQHFDALEYEEAASVRPKFIGHYLLGDCLGEGSYAKVKEALDTDTLERAAVKIFSPVKLKRIPNGMQNVIKEVNILRKLDHPNVCRMKELLKKELKKKLYLIMDFAVCAISDLTKTLPQERLPAWKAHYYFLQLLDGLQYCHSRGVVHKDLKPSNLVITTQDTLKIIDFGVAEQLSPYAADDLITSSQGCPAVQSPEVADGEEYFSGFKLDVWSCGVTFFSLCAGHSKFPFVGDTVYELFANISERAHEMPASIKNSEPEFCSLIDALLEKKEANRPSLDELRHHHWVRRHWPMPPAGIPIQEVILSAETRSVDSFLPYIEAHYQNILSSHPSRAASICCANGDQMPHHHHHYPRCHSHHLTPQSSTRRSCHPGKGSGGIHDRRRTSVDSRTHLTHTSIVSRDADSFGSQHAAREKAQAAAASHAQESQHHNNQTDQTAANNAAAATEEGCFSSFKKWKICRLT</sequence>
<feature type="binding site" evidence="15">
    <location>
        <position position="237"/>
    </location>
    <ligand>
        <name>ATP</name>
        <dbReference type="ChEBI" id="CHEBI:30616"/>
    </ligand>
</feature>
<feature type="compositionally biased region" description="Low complexity" evidence="16">
    <location>
        <begin position="597"/>
        <end position="620"/>
    </location>
</feature>
<keyword evidence="8 15" id="KW-0547">Nucleotide-binding</keyword>
<evidence type="ECO:0000256" key="1">
    <source>
        <dbReference type="ARBA" id="ARBA00001936"/>
    </source>
</evidence>
<evidence type="ECO:0000313" key="19">
    <source>
        <dbReference type="Proteomes" id="UP000192578"/>
    </source>
</evidence>
<comment type="catalytic activity">
    <reaction evidence="14">
        <text>L-seryl-[protein] + ATP = O-phospho-L-seryl-[protein] + ADP + H(+)</text>
        <dbReference type="Rhea" id="RHEA:17989"/>
        <dbReference type="Rhea" id="RHEA-COMP:9863"/>
        <dbReference type="Rhea" id="RHEA-COMP:11604"/>
        <dbReference type="ChEBI" id="CHEBI:15378"/>
        <dbReference type="ChEBI" id="CHEBI:29999"/>
        <dbReference type="ChEBI" id="CHEBI:30616"/>
        <dbReference type="ChEBI" id="CHEBI:83421"/>
        <dbReference type="ChEBI" id="CHEBI:456216"/>
        <dbReference type="EC" id="2.7.11.1"/>
    </reaction>
</comment>
<keyword evidence="11" id="KW-0460">Magnesium</keyword>
<dbReference type="OrthoDB" id="68483at2759"/>
<dbReference type="PROSITE" id="PS00107">
    <property type="entry name" value="PROTEIN_KINASE_ATP"/>
    <property type="match status" value="1"/>
</dbReference>
<dbReference type="GO" id="GO:0046872">
    <property type="term" value="F:metal ion binding"/>
    <property type="evidence" value="ECO:0007669"/>
    <property type="project" value="UniProtKB-KW"/>
</dbReference>
<evidence type="ECO:0000256" key="5">
    <source>
        <dbReference type="ARBA" id="ARBA00022527"/>
    </source>
</evidence>
<dbReference type="Proteomes" id="UP000192578">
    <property type="component" value="Unassembled WGS sequence"/>
</dbReference>
<keyword evidence="19" id="KW-1185">Reference proteome</keyword>
<feature type="region of interest" description="Disordered" evidence="16">
    <location>
        <begin position="527"/>
        <end position="620"/>
    </location>
</feature>
<comment type="catalytic activity">
    <reaction evidence="13">
        <text>L-threonyl-[protein] + ATP = O-phospho-L-threonyl-[protein] + ADP + H(+)</text>
        <dbReference type="Rhea" id="RHEA:46608"/>
        <dbReference type="Rhea" id="RHEA-COMP:11060"/>
        <dbReference type="Rhea" id="RHEA-COMP:11605"/>
        <dbReference type="ChEBI" id="CHEBI:15378"/>
        <dbReference type="ChEBI" id="CHEBI:30013"/>
        <dbReference type="ChEBI" id="CHEBI:30616"/>
        <dbReference type="ChEBI" id="CHEBI:61977"/>
        <dbReference type="ChEBI" id="CHEBI:456216"/>
        <dbReference type="EC" id="2.7.11.1"/>
    </reaction>
</comment>
<dbReference type="InterPro" id="IPR017441">
    <property type="entry name" value="Protein_kinase_ATP_BS"/>
</dbReference>
<dbReference type="SUPFAM" id="SSF56112">
    <property type="entry name" value="Protein kinase-like (PK-like)"/>
    <property type="match status" value="1"/>
</dbReference>
<dbReference type="PROSITE" id="PS50011">
    <property type="entry name" value="PROTEIN_KINASE_DOM"/>
    <property type="match status" value="1"/>
</dbReference>
<name>A0A1W0WC73_HYPEX</name>
<dbReference type="Gene3D" id="1.10.510.10">
    <property type="entry name" value="Transferase(Phosphotransferase) domain 1"/>
    <property type="match status" value="1"/>
</dbReference>
<comment type="cofactor">
    <cofactor evidence="2">
        <name>Mg(2+)</name>
        <dbReference type="ChEBI" id="CHEBI:18420"/>
    </cofactor>
</comment>
<dbReference type="EC" id="2.7.11.1" evidence="4"/>
<evidence type="ECO:0000256" key="11">
    <source>
        <dbReference type="ARBA" id="ARBA00022842"/>
    </source>
</evidence>
<dbReference type="PANTHER" id="PTHR24346:SF94">
    <property type="entry name" value="NON-SPECIFIC SERINE_THREONINE PROTEIN KINASE"/>
    <property type="match status" value="1"/>
</dbReference>